<accession>A0A450WH27</accession>
<dbReference type="PANTHER" id="PTHR35862:SF1">
    <property type="entry name" value="FELS-2 PROPHAGE PROTEIN"/>
    <property type="match status" value="1"/>
</dbReference>
<protein>
    <recommendedName>
        <fullName evidence="2">Phage protein D</fullName>
    </recommendedName>
</protein>
<dbReference type="InterPro" id="IPR052726">
    <property type="entry name" value="Phage_Baseplate_Hub"/>
</dbReference>
<gene>
    <name evidence="1" type="ORF">BECKLFY1418C_GA0070996_102237</name>
</gene>
<organism evidence="1">
    <name type="scientific">Candidatus Kentrum sp. LFY</name>
    <dbReference type="NCBI Taxonomy" id="2126342"/>
    <lineage>
        <taxon>Bacteria</taxon>
        <taxon>Pseudomonadati</taxon>
        <taxon>Pseudomonadota</taxon>
        <taxon>Gammaproteobacteria</taxon>
        <taxon>Candidatus Kentrum</taxon>
    </lineage>
</organism>
<evidence type="ECO:0000313" key="1">
    <source>
        <dbReference type="EMBL" id="VFK16298.1"/>
    </source>
</evidence>
<dbReference type="EMBL" id="CAADFN010000022">
    <property type="protein sequence ID" value="VFK16298.1"/>
    <property type="molecule type" value="Genomic_DNA"/>
</dbReference>
<sequence>MTSIGIERPDFEITLNARNVTVDLAPYVLSLIYVDHVEGKADTLDIRLADEDGRFRGEWYPTKGDRLSLRFGYADEDLADGGDYEVDEVAGDGPPDTVTIRGIAAGVGLPLRTNRTGHHEDTTLAGIAKEIAGRLGLSVVGVIDPIPIGRETQRAEHDLTFLKRLAGEYGHAFSVKGRQLVFHKRGDLWRAAPVLTVARGDLSRYRITDKIRGVVTHARVSHHDPATKGVIGHTANETRRMGEDVSSDALELALRAETREQAMIKAESALDVANMDGTRIEATLMGNPRLVAGANFRLSGMGRFGGVWHITSSRHEMDRGRGYETEVEAKRVKVSV</sequence>
<proteinExistence type="predicted"/>
<dbReference type="AlphaFoldDB" id="A0A450WH27"/>
<name>A0A450WH27_9GAMM</name>
<evidence type="ECO:0008006" key="2">
    <source>
        <dbReference type="Google" id="ProtNLM"/>
    </source>
</evidence>
<dbReference type="SUPFAM" id="SSF69279">
    <property type="entry name" value="Phage tail proteins"/>
    <property type="match status" value="1"/>
</dbReference>
<dbReference type="PANTHER" id="PTHR35862">
    <property type="entry name" value="FELS-2 PROPHAGE PROTEIN"/>
    <property type="match status" value="1"/>
</dbReference>
<reference evidence="1" key="1">
    <citation type="submission" date="2019-02" db="EMBL/GenBank/DDBJ databases">
        <authorList>
            <person name="Gruber-Vodicka R. H."/>
            <person name="Seah K. B. B."/>
        </authorList>
    </citation>
    <scope>NUCLEOTIDE SEQUENCE</scope>
    <source>
        <strain evidence="1">BECK_BY7</strain>
    </source>
</reference>